<accession>A0AAD6YLA3</accession>
<keyword evidence="2" id="KW-1185">Reference proteome</keyword>
<evidence type="ECO:0000313" key="2">
    <source>
        <dbReference type="Proteomes" id="UP001219525"/>
    </source>
</evidence>
<organism evidence="1 2">
    <name type="scientific">Mycena pura</name>
    <dbReference type="NCBI Taxonomy" id="153505"/>
    <lineage>
        <taxon>Eukaryota</taxon>
        <taxon>Fungi</taxon>
        <taxon>Dikarya</taxon>
        <taxon>Basidiomycota</taxon>
        <taxon>Agaricomycotina</taxon>
        <taxon>Agaricomycetes</taxon>
        <taxon>Agaricomycetidae</taxon>
        <taxon>Agaricales</taxon>
        <taxon>Marasmiineae</taxon>
        <taxon>Mycenaceae</taxon>
        <taxon>Mycena</taxon>
    </lineage>
</organism>
<feature type="non-terminal residue" evidence="1">
    <location>
        <position position="66"/>
    </location>
</feature>
<reference evidence="1" key="1">
    <citation type="submission" date="2023-03" db="EMBL/GenBank/DDBJ databases">
        <title>Massive genome expansion in bonnet fungi (Mycena s.s.) driven by repeated elements and novel gene families across ecological guilds.</title>
        <authorList>
            <consortium name="Lawrence Berkeley National Laboratory"/>
            <person name="Harder C.B."/>
            <person name="Miyauchi S."/>
            <person name="Viragh M."/>
            <person name="Kuo A."/>
            <person name="Thoen E."/>
            <person name="Andreopoulos B."/>
            <person name="Lu D."/>
            <person name="Skrede I."/>
            <person name="Drula E."/>
            <person name="Henrissat B."/>
            <person name="Morin E."/>
            <person name="Kohler A."/>
            <person name="Barry K."/>
            <person name="LaButti K."/>
            <person name="Morin E."/>
            <person name="Salamov A."/>
            <person name="Lipzen A."/>
            <person name="Mereny Z."/>
            <person name="Hegedus B."/>
            <person name="Baldrian P."/>
            <person name="Stursova M."/>
            <person name="Weitz H."/>
            <person name="Taylor A."/>
            <person name="Grigoriev I.V."/>
            <person name="Nagy L.G."/>
            <person name="Martin F."/>
            <person name="Kauserud H."/>
        </authorList>
    </citation>
    <scope>NUCLEOTIDE SEQUENCE</scope>
    <source>
        <strain evidence="1">9144</strain>
    </source>
</reference>
<dbReference type="Proteomes" id="UP001219525">
    <property type="component" value="Unassembled WGS sequence"/>
</dbReference>
<comment type="caution">
    <text evidence="1">The sequence shown here is derived from an EMBL/GenBank/DDBJ whole genome shotgun (WGS) entry which is preliminary data.</text>
</comment>
<sequence>MMLRKPGKSDYTVPGAFWPIAEEVCLGKVVESVLTEWLAGFAETNGLLSRKYIRGDAPDDAPSTHS</sequence>
<protein>
    <submittedName>
        <fullName evidence="1">Uncharacterized protein</fullName>
    </submittedName>
</protein>
<gene>
    <name evidence="1" type="ORF">GGX14DRAFT_178766</name>
</gene>
<dbReference type="EMBL" id="JARJCW010000007">
    <property type="protein sequence ID" value="KAJ7222602.1"/>
    <property type="molecule type" value="Genomic_DNA"/>
</dbReference>
<name>A0AAD6YLA3_9AGAR</name>
<evidence type="ECO:0000313" key="1">
    <source>
        <dbReference type="EMBL" id="KAJ7222602.1"/>
    </source>
</evidence>
<dbReference type="AlphaFoldDB" id="A0AAD6YLA3"/>
<proteinExistence type="predicted"/>